<accession>A0A6G1HLB5</accession>
<evidence type="ECO:0000256" key="2">
    <source>
        <dbReference type="SAM" id="Phobius"/>
    </source>
</evidence>
<proteinExistence type="predicted"/>
<evidence type="ECO:0000313" key="3">
    <source>
        <dbReference type="EMBL" id="KAF2396853.1"/>
    </source>
</evidence>
<feature type="transmembrane region" description="Helical" evidence="2">
    <location>
        <begin position="20"/>
        <end position="41"/>
    </location>
</feature>
<keyword evidence="2" id="KW-0812">Transmembrane</keyword>
<feature type="compositionally biased region" description="Gly residues" evidence="1">
    <location>
        <begin position="93"/>
        <end position="103"/>
    </location>
</feature>
<feature type="compositionally biased region" description="Low complexity" evidence="1">
    <location>
        <begin position="104"/>
        <end position="113"/>
    </location>
</feature>
<dbReference type="Proteomes" id="UP000799640">
    <property type="component" value="Unassembled WGS sequence"/>
</dbReference>
<evidence type="ECO:0000256" key="1">
    <source>
        <dbReference type="SAM" id="MobiDB-lite"/>
    </source>
</evidence>
<evidence type="ECO:0000313" key="4">
    <source>
        <dbReference type="Proteomes" id="UP000799640"/>
    </source>
</evidence>
<keyword evidence="4" id="KW-1185">Reference proteome</keyword>
<protein>
    <submittedName>
        <fullName evidence="3">Uncharacterized protein</fullName>
    </submittedName>
</protein>
<keyword evidence="2" id="KW-1133">Transmembrane helix</keyword>
<dbReference type="AlphaFoldDB" id="A0A6G1HLB5"/>
<feature type="compositionally biased region" description="Basic and acidic residues" evidence="1">
    <location>
        <begin position="117"/>
        <end position="126"/>
    </location>
</feature>
<dbReference type="EMBL" id="ML996705">
    <property type="protein sequence ID" value="KAF2396853.1"/>
    <property type="molecule type" value="Genomic_DNA"/>
</dbReference>
<gene>
    <name evidence="3" type="ORF">EJ06DRAFT_559493</name>
</gene>
<reference evidence="3" key="1">
    <citation type="journal article" date="2020" name="Stud. Mycol.">
        <title>101 Dothideomycetes genomes: a test case for predicting lifestyles and emergence of pathogens.</title>
        <authorList>
            <person name="Haridas S."/>
            <person name="Albert R."/>
            <person name="Binder M."/>
            <person name="Bloem J."/>
            <person name="Labutti K."/>
            <person name="Salamov A."/>
            <person name="Andreopoulos B."/>
            <person name="Baker S."/>
            <person name="Barry K."/>
            <person name="Bills G."/>
            <person name="Bluhm B."/>
            <person name="Cannon C."/>
            <person name="Castanera R."/>
            <person name="Culley D."/>
            <person name="Daum C."/>
            <person name="Ezra D."/>
            <person name="Gonzalez J."/>
            <person name="Henrissat B."/>
            <person name="Kuo A."/>
            <person name="Liang C."/>
            <person name="Lipzen A."/>
            <person name="Lutzoni F."/>
            <person name="Magnuson J."/>
            <person name="Mondo S."/>
            <person name="Nolan M."/>
            <person name="Ohm R."/>
            <person name="Pangilinan J."/>
            <person name="Park H.-J."/>
            <person name="Ramirez L."/>
            <person name="Alfaro M."/>
            <person name="Sun H."/>
            <person name="Tritt A."/>
            <person name="Yoshinaga Y."/>
            <person name="Zwiers L.-H."/>
            <person name="Turgeon B."/>
            <person name="Goodwin S."/>
            <person name="Spatafora J."/>
            <person name="Crous P."/>
            <person name="Grigoriev I."/>
        </authorList>
    </citation>
    <scope>NUCLEOTIDE SEQUENCE</scope>
    <source>
        <strain evidence="3">CBS 262.69</strain>
    </source>
</reference>
<organism evidence="3 4">
    <name type="scientific">Trichodelitschia bisporula</name>
    <dbReference type="NCBI Taxonomy" id="703511"/>
    <lineage>
        <taxon>Eukaryota</taxon>
        <taxon>Fungi</taxon>
        <taxon>Dikarya</taxon>
        <taxon>Ascomycota</taxon>
        <taxon>Pezizomycotina</taxon>
        <taxon>Dothideomycetes</taxon>
        <taxon>Dothideomycetes incertae sedis</taxon>
        <taxon>Phaeotrichales</taxon>
        <taxon>Phaeotrichaceae</taxon>
        <taxon>Trichodelitschia</taxon>
    </lineage>
</organism>
<name>A0A6G1HLB5_9PEZI</name>
<keyword evidence="2" id="KW-0472">Membrane</keyword>
<feature type="region of interest" description="Disordered" evidence="1">
    <location>
        <begin position="92"/>
        <end position="161"/>
    </location>
</feature>
<sequence>MPAIPTSPAPQTFTPKSPATFLLILTLLLGATLLTTLLITYTCARRRARLAQGTRVFGPATALEPPPMRLASPPPALLVTTPGGRTERWKEQYGGGLRPGVGPEGEVVGACPGRRPRASEGREVRRSASPRRGSGSEGEVRGRGPRGMTGGTARRLFRARD</sequence>